<dbReference type="EMBL" id="QVFV01000002">
    <property type="protein sequence ID" value="RZM79837.1"/>
    <property type="molecule type" value="Genomic_DNA"/>
</dbReference>
<gene>
    <name evidence="11" type="ORF">DYY88_09110</name>
</gene>
<evidence type="ECO:0000313" key="11">
    <source>
        <dbReference type="EMBL" id="RZM79837.1"/>
    </source>
</evidence>
<evidence type="ECO:0000259" key="9">
    <source>
        <dbReference type="Pfam" id="PF00924"/>
    </source>
</evidence>
<dbReference type="InterPro" id="IPR049278">
    <property type="entry name" value="MS_channel_C"/>
</dbReference>
<dbReference type="Proteomes" id="UP000292459">
    <property type="component" value="Unassembled WGS sequence"/>
</dbReference>
<evidence type="ECO:0000256" key="4">
    <source>
        <dbReference type="ARBA" id="ARBA00022692"/>
    </source>
</evidence>
<comment type="caution">
    <text evidence="11">The sequence shown here is derived from an EMBL/GenBank/DDBJ whole genome shotgun (WGS) entry which is preliminary data.</text>
</comment>
<evidence type="ECO:0000313" key="12">
    <source>
        <dbReference type="Proteomes" id="UP000292459"/>
    </source>
</evidence>
<dbReference type="Pfam" id="PF00924">
    <property type="entry name" value="MS_channel_2nd"/>
    <property type="match status" value="1"/>
</dbReference>
<evidence type="ECO:0000256" key="8">
    <source>
        <dbReference type="SAM" id="SignalP"/>
    </source>
</evidence>
<feature type="transmembrane region" description="Helical" evidence="7">
    <location>
        <begin position="346"/>
        <end position="371"/>
    </location>
</feature>
<evidence type="ECO:0000259" key="10">
    <source>
        <dbReference type="Pfam" id="PF21082"/>
    </source>
</evidence>
<keyword evidence="3" id="KW-1003">Cell membrane</keyword>
<dbReference type="GO" id="GO:0005886">
    <property type="term" value="C:plasma membrane"/>
    <property type="evidence" value="ECO:0007669"/>
    <property type="project" value="UniProtKB-SubCell"/>
</dbReference>
<feature type="transmembrane region" description="Helical" evidence="7">
    <location>
        <begin position="261"/>
        <end position="286"/>
    </location>
</feature>
<feature type="transmembrane region" description="Helical" evidence="7">
    <location>
        <begin position="316"/>
        <end position="334"/>
    </location>
</feature>
<dbReference type="GO" id="GO:0008381">
    <property type="term" value="F:mechanosensitive monoatomic ion channel activity"/>
    <property type="evidence" value="ECO:0007669"/>
    <property type="project" value="InterPro"/>
</dbReference>
<organism evidence="11 12">
    <name type="scientific">Leptolyngbya iicbica LK</name>
    <dbReference type="NCBI Taxonomy" id="2294035"/>
    <lineage>
        <taxon>Bacteria</taxon>
        <taxon>Bacillati</taxon>
        <taxon>Cyanobacteriota</taxon>
        <taxon>Cyanophyceae</taxon>
        <taxon>Leptolyngbyales</taxon>
        <taxon>Leptolyngbyaceae</taxon>
        <taxon>Leptolyngbya group</taxon>
        <taxon>Leptolyngbya</taxon>
        <taxon>Leptolyngbya iicbica</taxon>
    </lineage>
</organism>
<evidence type="ECO:0000256" key="5">
    <source>
        <dbReference type="ARBA" id="ARBA00022989"/>
    </source>
</evidence>
<dbReference type="Gene3D" id="2.30.30.60">
    <property type="match status" value="1"/>
</dbReference>
<feature type="transmembrane region" description="Helical" evidence="7">
    <location>
        <begin position="154"/>
        <end position="182"/>
    </location>
</feature>
<dbReference type="InterPro" id="IPR011066">
    <property type="entry name" value="MscS_channel_C_sf"/>
</dbReference>
<keyword evidence="6 7" id="KW-0472">Membrane</keyword>
<dbReference type="SUPFAM" id="SSF82689">
    <property type="entry name" value="Mechanosensitive channel protein MscS (YggB), C-terminal domain"/>
    <property type="match status" value="1"/>
</dbReference>
<keyword evidence="4 7" id="KW-0812">Transmembrane</keyword>
<dbReference type="Gene3D" id="3.30.70.100">
    <property type="match status" value="1"/>
</dbReference>
<dbReference type="OrthoDB" id="9809206at2"/>
<evidence type="ECO:0000256" key="7">
    <source>
        <dbReference type="SAM" id="Phobius"/>
    </source>
</evidence>
<feature type="chain" id="PRO_5020464449" evidence="8">
    <location>
        <begin position="18"/>
        <end position="559"/>
    </location>
</feature>
<feature type="transmembrane region" description="Helical" evidence="7">
    <location>
        <begin position="219"/>
        <end position="240"/>
    </location>
</feature>
<dbReference type="SUPFAM" id="SSF50182">
    <property type="entry name" value="Sm-like ribonucleoproteins"/>
    <property type="match status" value="1"/>
</dbReference>
<evidence type="ECO:0000256" key="6">
    <source>
        <dbReference type="ARBA" id="ARBA00023136"/>
    </source>
</evidence>
<dbReference type="AlphaFoldDB" id="A0A4Q7EAB0"/>
<feature type="transmembrane region" description="Helical" evidence="7">
    <location>
        <begin position="194"/>
        <end position="213"/>
    </location>
</feature>
<protein>
    <submittedName>
        <fullName evidence="11">Mechanosensitive ion channel family protein</fullName>
    </submittedName>
</protein>
<dbReference type="InterPro" id="IPR006685">
    <property type="entry name" value="MscS_channel_2nd"/>
</dbReference>
<sequence length="559" mass="61234">MSGLTVILLIVAMPAWGQDAPPDTGDDAAVPTEVETEISNEVDGYPVMLNNKIIFRVREGVGSVATPEERANIIEQRLVNIAETTDLTADDIRLKSGERQTIILAGDTVLLTVSETDAQAYDESTHPELAEMAADIIRTALTEYRNDRSVQGQAVSIIATVVSTIALLIFLRGLFFIASKLLVRIRAQRQAGTLLLHVGSLPLLEAGATAYVLTSLVKFFRIFLVLVALYIYVPFVLSQFPATEVLGDSILQDIASRINGLVQAFVVYLPKLAMVVVIAVIAYYAMKLAQQIIAELGRPGAYPWFYEEWIQPTNRLAMFLIIAIAMVMAGPYLPGFGSPAFQGVSIFIGALLTLGSSSAVSNALAGLILIYTRAFQLGDFIRINETIGNVQDKSLFVTRVLTPKQETVTIPNASVLNSNVVNYSAICRESDGYLLLYTTITLGYDLPWRKVHAVLVEAAKATNHIVSTPEPFVLQTNLNDFNVSYQLNAYTSLPTKMPRIYSELHQNIQDKCNEADIEILSPHFSSLRDGNHSTIPADYLPDDYTSPGFVLQNPSNHSS</sequence>
<evidence type="ECO:0000256" key="2">
    <source>
        <dbReference type="ARBA" id="ARBA00008017"/>
    </source>
</evidence>
<name>A0A4Q7EAB0_9CYAN</name>
<keyword evidence="5 7" id="KW-1133">Transmembrane helix</keyword>
<dbReference type="PANTHER" id="PTHR30221">
    <property type="entry name" value="SMALL-CONDUCTANCE MECHANOSENSITIVE CHANNEL"/>
    <property type="match status" value="1"/>
</dbReference>
<comment type="similarity">
    <text evidence="2">Belongs to the MscS (TC 1.A.23) family.</text>
</comment>
<dbReference type="InterPro" id="IPR045275">
    <property type="entry name" value="MscS_archaea/bacteria_type"/>
</dbReference>
<evidence type="ECO:0000256" key="3">
    <source>
        <dbReference type="ARBA" id="ARBA00022475"/>
    </source>
</evidence>
<dbReference type="Pfam" id="PF21082">
    <property type="entry name" value="MS_channel_3rd"/>
    <property type="match status" value="1"/>
</dbReference>
<evidence type="ECO:0000256" key="1">
    <source>
        <dbReference type="ARBA" id="ARBA00004651"/>
    </source>
</evidence>
<accession>A0A4Q7EAB0</accession>
<keyword evidence="8" id="KW-0732">Signal</keyword>
<proteinExistence type="inferred from homology"/>
<dbReference type="PANTHER" id="PTHR30221:SF18">
    <property type="entry name" value="SLL0590 PROTEIN"/>
    <property type="match status" value="1"/>
</dbReference>
<dbReference type="InterPro" id="IPR023408">
    <property type="entry name" value="MscS_beta-dom_sf"/>
</dbReference>
<reference evidence="11 12" key="1">
    <citation type="submission" date="2018-11" db="EMBL/GenBank/DDBJ databases">
        <title>Whole genome sequencing of an environmental sample.</title>
        <authorList>
            <person name="Sarangi A.N."/>
            <person name="Singh D."/>
            <person name="Tripathy S."/>
        </authorList>
    </citation>
    <scope>NUCLEOTIDE SEQUENCE [LARGE SCALE GENOMIC DNA]</scope>
    <source>
        <strain evidence="11 12">Lakshadweep</strain>
    </source>
</reference>
<keyword evidence="12" id="KW-1185">Reference proteome</keyword>
<dbReference type="InterPro" id="IPR010920">
    <property type="entry name" value="LSM_dom_sf"/>
</dbReference>
<feature type="domain" description="Mechanosensitive ion channel MscS" evidence="9">
    <location>
        <begin position="359"/>
        <end position="424"/>
    </location>
</feature>
<feature type="domain" description="Mechanosensitive ion channel MscS C-terminal" evidence="10">
    <location>
        <begin position="438"/>
        <end position="519"/>
    </location>
</feature>
<comment type="subcellular location">
    <subcellularLocation>
        <location evidence="1">Cell membrane</location>
        <topology evidence="1">Multi-pass membrane protein</topology>
    </subcellularLocation>
</comment>
<feature type="signal peptide" evidence="8">
    <location>
        <begin position="1"/>
        <end position="17"/>
    </location>
</feature>